<dbReference type="EMBL" id="CAJNJA010004737">
    <property type="protein sequence ID" value="CAE7181303.1"/>
    <property type="molecule type" value="Genomic_DNA"/>
</dbReference>
<reference evidence="2" key="1">
    <citation type="submission" date="2021-02" db="EMBL/GenBank/DDBJ databases">
        <authorList>
            <person name="Dougan E. K."/>
            <person name="Rhodes N."/>
            <person name="Thang M."/>
            <person name="Chan C."/>
        </authorList>
    </citation>
    <scope>NUCLEOTIDE SEQUENCE</scope>
</reference>
<sequence length="519" mass="55435">MPAAVVGEVLDDGSTVTCHRADSEVTGAPLPDKPSLEEVRGIFASFRAQISYIARTVCHAALKAHGEASSEAMSILLAMLMLGGPQLLQVRTDALDILGRLLPAQDGAALPGFLAAGGLFVLLGLLSPSTKLDSDPEVLEKTMQLFLELVLQHGTALAPVLEDCHPVILMQKLAKDSRCTSRMKQNAYAARKALEKVGVGSASTMTAKEGGLGAGCAGGSEGKPQVERSRLQSAGAAVAHGGYSPSGRNGSLSERTPTPILPGGMTLRLLLDQRKLSLDSSALGQALSEFEAKVVSSQEGALHELAADSGFAEVLSKALQSAARGGALHLLPSLGRVLVRLRGEPRSRAAFVRQLGRYLRFGEALEVLQSSWANLPEALRSAMLDSMEEMMQQIARSSTHAHEQQSVQVLLQEHVPAELQAFALRMLRRLVDPDGANAPRDRQWCHDASRQSLAVSGPLRSPVRRSGCLRRHPLACLDILGTLALKEDFRQFFANQASLLKFLAHCCTQLFAWSALAGF</sequence>
<accession>A0A812IS51</accession>
<organism evidence="2 3">
    <name type="scientific">Symbiodinium necroappetens</name>
    <dbReference type="NCBI Taxonomy" id="1628268"/>
    <lineage>
        <taxon>Eukaryota</taxon>
        <taxon>Sar</taxon>
        <taxon>Alveolata</taxon>
        <taxon>Dinophyceae</taxon>
        <taxon>Suessiales</taxon>
        <taxon>Symbiodiniaceae</taxon>
        <taxon>Symbiodinium</taxon>
    </lineage>
</organism>
<proteinExistence type="predicted"/>
<feature type="compositionally biased region" description="Polar residues" evidence="1">
    <location>
        <begin position="246"/>
        <end position="256"/>
    </location>
</feature>
<keyword evidence="3" id="KW-1185">Reference proteome</keyword>
<protein>
    <submittedName>
        <fullName evidence="2">Uncharacterized protein</fullName>
    </submittedName>
</protein>
<feature type="region of interest" description="Disordered" evidence="1">
    <location>
        <begin position="238"/>
        <end position="258"/>
    </location>
</feature>
<dbReference type="InterPro" id="IPR016024">
    <property type="entry name" value="ARM-type_fold"/>
</dbReference>
<dbReference type="AlphaFoldDB" id="A0A812IS51"/>
<evidence type="ECO:0000313" key="2">
    <source>
        <dbReference type="EMBL" id="CAE7181303.1"/>
    </source>
</evidence>
<gene>
    <name evidence="2" type="ORF">SNEC2469_LOCUS722</name>
</gene>
<dbReference type="OrthoDB" id="430792at2759"/>
<comment type="caution">
    <text evidence="2">The sequence shown here is derived from an EMBL/GenBank/DDBJ whole genome shotgun (WGS) entry which is preliminary data.</text>
</comment>
<dbReference type="Proteomes" id="UP000601435">
    <property type="component" value="Unassembled WGS sequence"/>
</dbReference>
<dbReference type="SUPFAM" id="SSF48371">
    <property type="entry name" value="ARM repeat"/>
    <property type="match status" value="1"/>
</dbReference>
<evidence type="ECO:0000313" key="3">
    <source>
        <dbReference type="Proteomes" id="UP000601435"/>
    </source>
</evidence>
<name>A0A812IS51_9DINO</name>
<evidence type="ECO:0000256" key="1">
    <source>
        <dbReference type="SAM" id="MobiDB-lite"/>
    </source>
</evidence>